<dbReference type="PANTHER" id="PTHR46889">
    <property type="entry name" value="TRANSPOSASE INSF FOR INSERTION SEQUENCE IS3B-RELATED"/>
    <property type="match status" value="1"/>
</dbReference>
<gene>
    <name evidence="2" type="ORF">EDD71_1515</name>
</gene>
<accession>A0A4R7K503</accession>
<dbReference type="Pfam" id="PF13276">
    <property type="entry name" value="HTH_21"/>
    <property type="match status" value="1"/>
</dbReference>
<comment type="caution">
    <text evidence="2">The sequence shown here is derived from an EMBL/GenBank/DDBJ whole genome shotgun (WGS) entry which is preliminary data.</text>
</comment>
<evidence type="ECO:0000259" key="1">
    <source>
        <dbReference type="Pfam" id="PF13276"/>
    </source>
</evidence>
<evidence type="ECO:0000313" key="3">
    <source>
        <dbReference type="Proteomes" id="UP000295325"/>
    </source>
</evidence>
<dbReference type="AlphaFoldDB" id="A0A4R7K503"/>
<evidence type="ECO:0000313" key="2">
    <source>
        <dbReference type="EMBL" id="TDT45656.1"/>
    </source>
</evidence>
<keyword evidence="3" id="KW-1185">Reference proteome</keyword>
<name>A0A4R7K503_9CLOT</name>
<feature type="domain" description="HTH-like" evidence="1">
    <location>
        <begin position="27"/>
        <end position="83"/>
    </location>
</feature>
<protein>
    <submittedName>
        <fullName evidence="2">Helix-turn-helix protein</fullName>
    </submittedName>
</protein>
<proteinExistence type="predicted"/>
<reference evidence="2 3" key="1">
    <citation type="submission" date="2019-03" db="EMBL/GenBank/DDBJ databases">
        <title>Genomic Encyclopedia of Type Strains, Phase IV (KMG-IV): sequencing the most valuable type-strain genomes for metagenomic binning, comparative biology and taxonomic classification.</title>
        <authorList>
            <person name="Goeker M."/>
        </authorList>
    </citation>
    <scope>NUCLEOTIDE SEQUENCE [LARGE SCALE GENOMIC DNA]</scope>
    <source>
        <strain evidence="2 3">DSM 24455</strain>
    </source>
</reference>
<dbReference type="Proteomes" id="UP000295325">
    <property type="component" value="Unassembled WGS sequence"/>
</dbReference>
<dbReference type="OrthoDB" id="568465at2"/>
<organism evidence="2 3">
    <name type="scientific">Fonticella tunisiensis</name>
    <dbReference type="NCBI Taxonomy" id="1096341"/>
    <lineage>
        <taxon>Bacteria</taxon>
        <taxon>Bacillati</taxon>
        <taxon>Bacillota</taxon>
        <taxon>Clostridia</taxon>
        <taxon>Eubacteriales</taxon>
        <taxon>Clostridiaceae</taxon>
        <taxon>Fonticella</taxon>
    </lineage>
</organism>
<dbReference type="InterPro" id="IPR050900">
    <property type="entry name" value="Transposase_IS3/IS150/IS904"/>
</dbReference>
<dbReference type="InterPro" id="IPR025948">
    <property type="entry name" value="HTH-like_dom"/>
</dbReference>
<sequence length="124" mass="14760">MCRVLKLSRSSYYKHLNKVESKRSIENKRLKELIIKIYKDSKKRYGAPKIHKILISQGETISLKRVQRLMKDLEIKSIVCKKYKPHSSKTKIEGKENILKRDFSTTTINEKWVTDITYIQYLNI</sequence>
<dbReference type="EMBL" id="SOAZ01000051">
    <property type="protein sequence ID" value="TDT45656.1"/>
    <property type="molecule type" value="Genomic_DNA"/>
</dbReference>
<dbReference type="RefSeq" id="WP_133629504.1">
    <property type="nucleotide sequence ID" value="NZ_SOAZ01000051.1"/>
</dbReference>